<accession>A0ABY7JRK9</accession>
<evidence type="ECO:0000313" key="3">
    <source>
        <dbReference type="Proteomes" id="UP001164187"/>
    </source>
</evidence>
<dbReference type="EMBL" id="CP114052">
    <property type="protein sequence ID" value="WAW14610.1"/>
    <property type="molecule type" value="Genomic_DNA"/>
</dbReference>
<dbReference type="EMBL" id="CP114052">
    <property type="protein sequence ID" value="WAW15299.1"/>
    <property type="molecule type" value="Genomic_DNA"/>
</dbReference>
<evidence type="ECO:0000313" key="1">
    <source>
        <dbReference type="EMBL" id="WAW14610.1"/>
    </source>
</evidence>
<evidence type="ECO:0000313" key="2">
    <source>
        <dbReference type="EMBL" id="WAW15299.1"/>
    </source>
</evidence>
<organism evidence="1 3">
    <name type="scientific">Peptostreptococcus equinus</name>
    <dbReference type="NCBI Taxonomy" id="3003601"/>
    <lineage>
        <taxon>Bacteria</taxon>
        <taxon>Bacillati</taxon>
        <taxon>Bacillota</taxon>
        <taxon>Clostridia</taxon>
        <taxon>Peptostreptococcales</taxon>
        <taxon>Peptostreptococcaceae</taxon>
        <taxon>Peptostreptococcus</taxon>
    </lineage>
</organism>
<dbReference type="Proteomes" id="UP001164187">
    <property type="component" value="Chromosome"/>
</dbReference>
<protein>
    <recommendedName>
        <fullName evidence="4">BppU N-terminal domain-containing protein</fullName>
    </recommendedName>
</protein>
<reference evidence="1" key="1">
    <citation type="submission" date="2022-12" db="EMBL/GenBank/DDBJ databases">
        <title>Peptostreptococcus.</title>
        <authorList>
            <person name="Lee S.H."/>
        </authorList>
    </citation>
    <scope>NUCLEOTIDE SEQUENCE</scope>
    <source>
        <strain evidence="1">CBA3647</strain>
    </source>
</reference>
<sequence>MDWLKGRVTDTVKPNLASNSLYDWLWFNIVKSTSTPYSLNTTINMEGLTTNDYLNISYEFKSSGLVQDSAVTPYASIIGLNPTGNKVMALNTQSQMFVNNSGVVSISIKVTQDMINAGTIKLVAYYLGYSTGNIYYRRVKVEKGQILTPYIQSSNDIESLRKDIATSKADIDGMKLIDTGLRNDISGLQASRYNLINDGNIPVVNSQNYPAVIYTLDDNTLKDNEKITVFIYGSILADQRFYMCNTVGDTLVASIPSGGISEKKLYIAKSTWKVKDTNNKLLVYPYLNKTTANNTNIDWIVLVRGHVDGISEWIPSKSDVINMQLNTDVKNLKEAEILDRQDIVKLNQEITGEDALIDANNIKFAQLLGVDIATIKGGIV</sequence>
<name>A0ABY7JRK9_9FIRM</name>
<gene>
    <name evidence="2" type="ORF">O0R46_02270</name>
    <name evidence="1" type="ORF">O0R46_08405</name>
</gene>
<proteinExistence type="predicted"/>
<dbReference type="RefSeq" id="WP_269311307.1">
    <property type="nucleotide sequence ID" value="NZ_CP114052.1"/>
</dbReference>
<keyword evidence="3" id="KW-1185">Reference proteome</keyword>
<evidence type="ECO:0008006" key="4">
    <source>
        <dbReference type="Google" id="ProtNLM"/>
    </source>
</evidence>